<reference evidence="1" key="1">
    <citation type="submission" date="2024-07" db="EMBL/GenBank/DDBJ databases">
        <title>Complete genome sequence of Prevotella sp. YM-2024 GTC17253.</title>
        <authorList>
            <person name="Hayashi M."/>
            <person name="Muto Y."/>
            <person name="Tanaka K."/>
            <person name="Niwa H."/>
        </authorList>
    </citation>
    <scope>NUCLEOTIDE SEQUENCE</scope>
    <source>
        <strain evidence="1">GTC17253</strain>
    </source>
</reference>
<accession>A0AB33IUN2</accession>
<dbReference type="AlphaFoldDB" id="A0AB33IUN2"/>
<proteinExistence type="predicted"/>
<dbReference type="EMBL" id="AP035785">
    <property type="protein sequence ID" value="BFO71082.1"/>
    <property type="molecule type" value="Genomic_DNA"/>
</dbReference>
<evidence type="ECO:0000313" key="1">
    <source>
        <dbReference type="EMBL" id="BFO71082.1"/>
    </source>
</evidence>
<organism evidence="1">
    <name type="scientific">Prevotella sp. GTC17253</name>
    <dbReference type="NCBI Taxonomy" id="3236793"/>
    <lineage>
        <taxon>Bacteria</taxon>
        <taxon>Pseudomonadati</taxon>
        <taxon>Bacteroidota</taxon>
        <taxon>Bacteroidia</taxon>
        <taxon>Bacteroidales</taxon>
        <taxon>Prevotellaceae</taxon>
        <taxon>Prevotella</taxon>
    </lineage>
</organism>
<gene>
    <name evidence="1" type="ORF">GTC17253_10480</name>
</gene>
<protein>
    <submittedName>
        <fullName evidence="1">Uncharacterized protein</fullName>
    </submittedName>
</protein>
<name>A0AB33IUN2_9BACT</name>
<sequence length="68" mass="7560">MKDSSPRIKRIAVNRLLVDGVTICPAVVELQGERVLSFCSLTEELAMTEWLGGTLQLVKEGGIYRVRI</sequence>